<dbReference type="Proteomes" id="UP001152484">
    <property type="component" value="Unassembled WGS sequence"/>
</dbReference>
<comment type="caution">
    <text evidence="1">The sequence shown here is derived from an EMBL/GenBank/DDBJ whole genome shotgun (WGS) entry which is preliminary data.</text>
</comment>
<dbReference type="EMBL" id="CAMAPE010000008">
    <property type="protein sequence ID" value="CAH9071891.1"/>
    <property type="molecule type" value="Genomic_DNA"/>
</dbReference>
<name>A0A9P0YQH5_CUSEU</name>
<reference evidence="1" key="1">
    <citation type="submission" date="2022-07" db="EMBL/GenBank/DDBJ databases">
        <authorList>
            <person name="Macas J."/>
            <person name="Novak P."/>
            <person name="Neumann P."/>
        </authorList>
    </citation>
    <scope>NUCLEOTIDE SEQUENCE</scope>
</reference>
<accession>A0A9P0YQH5</accession>
<proteinExistence type="predicted"/>
<organism evidence="1 2">
    <name type="scientific">Cuscuta europaea</name>
    <name type="common">European dodder</name>
    <dbReference type="NCBI Taxonomy" id="41803"/>
    <lineage>
        <taxon>Eukaryota</taxon>
        <taxon>Viridiplantae</taxon>
        <taxon>Streptophyta</taxon>
        <taxon>Embryophyta</taxon>
        <taxon>Tracheophyta</taxon>
        <taxon>Spermatophyta</taxon>
        <taxon>Magnoliopsida</taxon>
        <taxon>eudicotyledons</taxon>
        <taxon>Gunneridae</taxon>
        <taxon>Pentapetalae</taxon>
        <taxon>asterids</taxon>
        <taxon>lamiids</taxon>
        <taxon>Solanales</taxon>
        <taxon>Convolvulaceae</taxon>
        <taxon>Cuscuteae</taxon>
        <taxon>Cuscuta</taxon>
        <taxon>Cuscuta subgen. Cuscuta</taxon>
    </lineage>
</organism>
<sequence length="106" mass="12118">MKGVSMKSQPSKAAWSKSFANRYFDYDKLDEPHPGALMTPHGYGSYPMQLQFSPSPFGHPNSWMNMSYQMNTPLFAAGGQHWLPPGNYCHYLYILLSDSEVIFDFQ</sequence>
<protein>
    <submittedName>
        <fullName evidence="1">Uncharacterized protein</fullName>
    </submittedName>
</protein>
<keyword evidence="2" id="KW-1185">Reference proteome</keyword>
<evidence type="ECO:0000313" key="1">
    <source>
        <dbReference type="EMBL" id="CAH9071891.1"/>
    </source>
</evidence>
<dbReference type="AlphaFoldDB" id="A0A9P0YQH5"/>
<gene>
    <name evidence="1" type="ORF">CEURO_LOCUS4105</name>
</gene>
<evidence type="ECO:0000313" key="2">
    <source>
        <dbReference type="Proteomes" id="UP001152484"/>
    </source>
</evidence>